<accession>A0A5B2VGS1</accession>
<evidence type="ECO:0000313" key="2">
    <source>
        <dbReference type="Proteomes" id="UP000323142"/>
    </source>
</evidence>
<dbReference type="Proteomes" id="UP000323142">
    <property type="component" value="Unassembled WGS sequence"/>
</dbReference>
<sequence length="139" mass="14839">MARRRSSLGLFGIFGRSADLRALDAALHAVDLHPRVVPEAIKLTAVNLLKDHAIGDEPAPQAYRAAAEIVAYCMLGPELFARANGPDLSGLTERRIEAALETGDSLDAQLVLLTMHAGTIQPDVVARFDLRTGDETAAP</sequence>
<organism evidence="1 2">
    <name type="scientific">Salinarimonas soli</name>
    <dbReference type="NCBI Taxonomy" id="1638099"/>
    <lineage>
        <taxon>Bacteria</taxon>
        <taxon>Pseudomonadati</taxon>
        <taxon>Pseudomonadota</taxon>
        <taxon>Alphaproteobacteria</taxon>
        <taxon>Hyphomicrobiales</taxon>
        <taxon>Salinarimonadaceae</taxon>
        <taxon>Salinarimonas</taxon>
    </lineage>
</organism>
<dbReference type="RefSeq" id="WP_149816243.1">
    <property type="nucleotide sequence ID" value="NZ_VUOA01000015.1"/>
</dbReference>
<keyword evidence="2" id="KW-1185">Reference proteome</keyword>
<comment type="caution">
    <text evidence="1">The sequence shown here is derived from an EMBL/GenBank/DDBJ whole genome shotgun (WGS) entry which is preliminary data.</text>
</comment>
<protein>
    <submittedName>
        <fullName evidence="1">Uncharacterized protein</fullName>
    </submittedName>
</protein>
<name>A0A5B2VGS1_9HYPH</name>
<dbReference type="AlphaFoldDB" id="A0A5B2VGS1"/>
<dbReference type="EMBL" id="VUOA01000015">
    <property type="protein sequence ID" value="KAA2238115.1"/>
    <property type="molecule type" value="Genomic_DNA"/>
</dbReference>
<proteinExistence type="predicted"/>
<reference evidence="1 2" key="1">
    <citation type="submission" date="2019-09" db="EMBL/GenBank/DDBJ databases">
        <title>Salinarimonas rosea gen. nov., sp. nov., a new member of the a-2 subgroup of the Proteobacteria.</title>
        <authorList>
            <person name="Liu J."/>
        </authorList>
    </citation>
    <scope>NUCLEOTIDE SEQUENCE [LARGE SCALE GENOMIC DNA]</scope>
    <source>
        <strain evidence="1 2">BN140002</strain>
    </source>
</reference>
<evidence type="ECO:0000313" key="1">
    <source>
        <dbReference type="EMBL" id="KAA2238115.1"/>
    </source>
</evidence>
<dbReference type="OrthoDB" id="8419627at2"/>
<gene>
    <name evidence="1" type="ORF">F0L46_06470</name>
</gene>
<reference evidence="1 2" key="2">
    <citation type="submission" date="2019-09" db="EMBL/GenBank/DDBJ databases">
        <authorList>
            <person name="Jin C."/>
        </authorList>
    </citation>
    <scope>NUCLEOTIDE SEQUENCE [LARGE SCALE GENOMIC DNA]</scope>
    <source>
        <strain evidence="1 2">BN140002</strain>
    </source>
</reference>